<dbReference type="GO" id="GO:0016787">
    <property type="term" value="F:hydrolase activity"/>
    <property type="evidence" value="ECO:0007669"/>
    <property type="project" value="InterPro"/>
</dbReference>
<dbReference type="Proteomes" id="UP000827889">
    <property type="component" value="Chromosome 11"/>
</dbReference>
<evidence type="ECO:0000256" key="1">
    <source>
        <dbReference type="ARBA" id="ARBA00010515"/>
    </source>
</evidence>
<dbReference type="PANTHER" id="PTHR23024">
    <property type="entry name" value="ARYLACETAMIDE DEACETYLASE"/>
    <property type="match status" value="1"/>
</dbReference>
<dbReference type="Gene3D" id="3.40.50.1820">
    <property type="entry name" value="alpha/beta hydrolase"/>
    <property type="match status" value="1"/>
</dbReference>
<evidence type="ECO:0000256" key="3">
    <source>
        <dbReference type="SAM" id="MobiDB-lite"/>
    </source>
</evidence>
<reference evidence="6" key="1">
    <citation type="submission" date="2025-08" db="UniProtKB">
        <authorList>
            <consortium name="RefSeq"/>
        </authorList>
    </citation>
    <scope>IDENTIFICATION</scope>
    <source>
        <tissue evidence="6">Leaf</tissue>
    </source>
</reference>
<name>A0A8B8NL28_9MYRT</name>
<dbReference type="InterPro" id="IPR029058">
    <property type="entry name" value="AB_hydrolase_fold"/>
</dbReference>
<comment type="similarity">
    <text evidence="1">Belongs to the 'GDXG' lipolytic enzyme family.</text>
</comment>
<proteinExistence type="inferred from homology"/>
<dbReference type="AlphaFoldDB" id="A0A8B8NL28"/>
<gene>
    <name evidence="6" type="primary">LOC115735902</name>
</gene>
<dbReference type="InterPro" id="IPR050466">
    <property type="entry name" value="Carboxylest/Gibb_receptor"/>
</dbReference>
<evidence type="ECO:0000256" key="2">
    <source>
        <dbReference type="PROSITE-ProRule" id="PRU10038"/>
    </source>
</evidence>
<evidence type="ECO:0000259" key="4">
    <source>
        <dbReference type="Pfam" id="PF07859"/>
    </source>
</evidence>
<feature type="domain" description="Alpha/beta hydrolase fold-3" evidence="4">
    <location>
        <begin position="76"/>
        <end position="283"/>
    </location>
</feature>
<dbReference type="RefSeq" id="XP_030523200.1">
    <property type="nucleotide sequence ID" value="XM_030667340.2"/>
</dbReference>
<keyword evidence="5" id="KW-1185">Reference proteome</keyword>
<feature type="active site" evidence="2">
    <location>
        <position position="167"/>
    </location>
</feature>
<evidence type="ECO:0000313" key="5">
    <source>
        <dbReference type="Proteomes" id="UP000827889"/>
    </source>
</evidence>
<sequence>MDSTTSTDEIAFDSPFFRIYKDGRVDRFQGTDTVPPSLDPQTGVQSQDVRFSSDPDLSVRLFLPGSSDPARKLPLLVYFHGGAFCIESPFSPIYARHLNTLASAAGVAAVSVHYRWAPEHPLPAAYDDAWAAVRWVAAHALGERGAVAESWLRDRADFDRVFLAGDSAGANIAQHVAARAGVEGLPGLRIVGVALVHPFFRNDGPDKLMDFIFPSSSGVTDPRMNPAYDPNLGRMAGQRALVFVAEKDHLRERGRSYYEALKKSGWKGVVEIVETEGRDHVFHLFKPDCDDAAELVKKFASFLNQDSGGVRQCL</sequence>
<dbReference type="GeneID" id="115735902"/>
<accession>A0A8B8NL28</accession>
<dbReference type="OrthoDB" id="408631at2759"/>
<feature type="region of interest" description="Disordered" evidence="3">
    <location>
        <begin position="30"/>
        <end position="49"/>
    </location>
</feature>
<dbReference type="Pfam" id="PF07859">
    <property type="entry name" value="Abhydrolase_3"/>
    <property type="match status" value="1"/>
</dbReference>
<dbReference type="InterPro" id="IPR013094">
    <property type="entry name" value="AB_hydrolase_3"/>
</dbReference>
<dbReference type="SUPFAM" id="SSF53474">
    <property type="entry name" value="alpha/beta-Hydrolases"/>
    <property type="match status" value="1"/>
</dbReference>
<dbReference type="InterPro" id="IPR033140">
    <property type="entry name" value="Lipase_GDXG_put_SER_AS"/>
</dbReference>
<dbReference type="PANTHER" id="PTHR23024:SF429">
    <property type="entry name" value="ALPHA_BETA HYDROLASE FOLD PROTEIN"/>
    <property type="match status" value="1"/>
</dbReference>
<dbReference type="KEGG" id="rarg:115735902"/>
<protein>
    <submittedName>
        <fullName evidence="6">2-hydroxyisoflavanone dehydratase-like isoform X1</fullName>
    </submittedName>
</protein>
<dbReference type="PROSITE" id="PS01174">
    <property type="entry name" value="LIPASE_GDXG_SER"/>
    <property type="match status" value="1"/>
</dbReference>
<organism evidence="5 6">
    <name type="scientific">Rhodamnia argentea</name>
    <dbReference type="NCBI Taxonomy" id="178133"/>
    <lineage>
        <taxon>Eukaryota</taxon>
        <taxon>Viridiplantae</taxon>
        <taxon>Streptophyta</taxon>
        <taxon>Embryophyta</taxon>
        <taxon>Tracheophyta</taxon>
        <taxon>Spermatophyta</taxon>
        <taxon>Magnoliopsida</taxon>
        <taxon>eudicotyledons</taxon>
        <taxon>Gunneridae</taxon>
        <taxon>Pentapetalae</taxon>
        <taxon>rosids</taxon>
        <taxon>malvids</taxon>
        <taxon>Myrtales</taxon>
        <taxon>Myrtaceae</taxon>
        <taxon>Myrtoideae</taxon>
        <taxon>Myrteae</taxon>
        <taxon>Australasian group</taxon>
        <taxon>Rhodamnia</taxon>
    </lineage>
</organism>
<evidence type="ECO:0000313" key="6">
    <source>
        <dbReference type="RefSeq" id="XP_030523200.1"/>
    </source>
</evidence>